<evidence type="ECO:0000256" key="2">
    <source>
        <dbReference type="ARBA" id="ARBA00023043"/>
    </source>
</evidence>
<dbReference type="OrthoDB" id="10266001at2759"/>
<gene>
    <name evidence="5" type="primary">notch1</name>
    <name evidence="5" type="ORF">SNEC2469_LOCUS28117</name>
</gene>
<sequence length="140" mass="15448">REGEDLEAQDPSDGCRPLHAAILTEQTEAASYLIRQRADLESRAFEGLTPLLLACRSDAGRLVRLLLRHSADVTARDASGRSAQDICAEHRSKSAAKALAGEEELAEPQEESAESTERKEQSIAEVKWVVLKLQVIEWLL</sequence>
<accession>A0A813AJD2</accession>
<dbReference type="AlphaFoldDB" id="A0A813AJD2"/>
<dbReference type="PROSITE" id="PS50088">
    <property type="entry name" value="ANK_REPEAT"/>
    <property type="match status" value="2"/>
</dbReference>
<evidence type="ECO:0000313" key="5">
    <source>
        <dbReference type="EMBL" id="CAE7870743.1"/>
    </source>
</evidence>
<comment type="caution">
    <text evidence="5">The sequence shown here is derived from an EMBL/GenBank/DDBJ whole genome shotgun (WGS) entry which is preliminary data.</text>
</comment>
<dbReference type="InterPro" id="IPR002110">
    <property type="entry name" value="Ankyrin_rpt"/>
</dbReference>
<evidence type="ECO:0000256" key="4">
    <source>
        <dbReference type="SAM" id="MobiDB-lite"/>
    </source>
</evidence>
<dbReference type="InterPro" id="IPR036770">
    <property type="entry name" value="Ankyrin_rpt-contain_sf"/>
</dbReference>
<dbReference type="Pfam" id="PF12796">
    <property type="entry name" value="Ank_2"/>
    <property type="match status" value="1"/>
</dbReference>
<dbReference type="PROSITE" id="PS50297">
    <property type="entry name" value="ANK_REP_REGION"/>
    <property type="match status" value="1"/>
</dbReference>
<organism evidence="5 6">
    <name type="scientific">Symbiodinium necroappetens</name>
    <dbReference type="NCBI Taxonomy" id="1628268"/>
    <lineage>
        <taxon>Eukaryota</taxon>
        <taxon>Sar</taxon>
        <taxon>Alveolata</taxon>
        <taxon>Dinophyceae</taxon>
        <taxon>Suessiales</taxon>
        <taxon>Symbiodiniaceae</taxon>
        <taxon>Symbiodinium</taxon>
    </lineage>
</organism>
<reference evidence="5" key="1">
    <citation type="submission" date="2021-02" db="EMBL/GenBank/DDBJ databases">
        <authorList>
            <person name="Dougan E. K."/>
            <person name="Rhodes N."/>
            <person name="Thang M."/>
            <person name="Chan C."/>
        </authorList>
    </citation>
    <scope>NUCLEOTIDE SEQUENCE</scope>
</reference>
<evidence type="ECO:0000256" key="3">
    <source>
        <dbReference type="PROSITE-ProRule" id="PRU00023"/>
    </source>
</evidence>
<feature type="repeat" description="ANK" evidence="3">
    <location>
        <begin position="13"/>
        <end position="45"/>
    </location>
</feature>
<evidence type="ECO:0000256" key="1">
    <source>
        <dbReference type="ARBA" id="ARBA00022737"/>
    </source>
</evidence>
<feature type="non-terminal residue" evidence="5">
    <location>
        <position position="140"/>
    </location>
</feature>
<feature type="repeat" description="ANK" evidence="3">
    <location>
        <begin position="46"/>
        <end position="78"/>
    </location>
</feature>
<keyword evidence="6" id="KW-1185">Reference proteome</keyword>
<keyword evidence="1" id="KW-0677">Repeat</keyword>
<feature type="region of interest" description="Disordered" evidence="4">
    <location>
        <begin position="94"/>
        <end position="121"/>
    </location>
</feature>
<feature type="compositionally biased region" description="Acidic residues" evidence="4">
    <location>
        <begin position="101"/>
        <end position="114"/>
    </location>
</feature>
<keyword evidence="2 3" id="KW-0040">ANK repeat</keyword>
<dbReference type="SUPFAM" id="SSF48403">
    <property type="entry name" value="Ankyrin repeat"/>
    <property type="match status" value="1"/>
</dbReference>
<proteinExistence type="predicted"/>
<dbReference type="PANTHER" id="PTHR24171">
    <property type="entry name" value="ANKYRIN REPEAT DOMAIN-CONTAINING PROTEIN 39-RELATED"/>
    <property type="match status" value="1"/>
</dbReference>
<evidence type="ECO:0000313" key="6">
    <source>
        <dbReference type="Proteomes" id="UP000601435"/>
    </source>
</evidence>
<dbReference type="EMBL" id="CAJNJA010060405">
    <property type="protein sequence ID" value="CAE7870743.1"/>
    <property type="molecule type" value="Genomic_DNA"/>
</dbReference>
<dbReference type="SMART" id="SM00248">
    <property type="entry name" value="ANK"/>
    <property type="match status" value="2"/>
</dbReference>
<protein>
    <submittedName>
        <fullName evidence="5">Notch1 protein</fullName>
    </submittedName>
</protein>
<dbReference type="Gene3D" id="1.25.40.20">
    <property type="entry name" value="Ankyrin repeat-containing domain"/>
    <property type="match status" value="1"/>
</dbReference>
<dbReference type="Proteomes" id="UP000601435">
    <property type="component" value="Unassembled WGS sequence"/>
</dbReference>
<name>A0A813AJD2_9DINO</name>